<evidence type="ECO:0000256" key="1">
    <source>
        <dbReference type="SAM" id="MobiDB-lite"/>
    </source>
</evidence>
<keyword evidence="3" id="KW-1185">Reference proteome</keyword>
<reference evidence="3" key="1">
    <citation type="journal article" date="2009" name="Science">
        <title>The B73 maize genome: complexity, diversity, and dynamics.</title>
        <authorList>
            <person name="Schnable P.S."/>
            <person name="Ware D."/>
            <person name="Fulton R.S."/>
            <person name="Stein J.C."/>
            <person name="Wei F."/>
            <person name="Pasternak S."/>
            <person name="Liang C."/>
            <person name="Zhang J."/>
            <person name="Fulton L."/>
            <person name="Graves T.A."/>
            <person name="Minx P."/>
            <person name="Reily A.D."/>
            <person name="Courtney L."/>
            <person name="Kruchowski S.S."/>
            <person name="Tomlinson C."/>
            <person name="Strong C."/>
            <person name="Delehaunty K."/>
            <person name="Fronick C."/>
            <person name="Courtney B."/>
            <person name="Rock S.M."/>
            <person name="Belter E."/>
            <person name="Du F."/>
            <person name="Kim K."/>
            <person name="Abbott R.M."/>
            <person name="Cotton M."/>
            <person name="Levy A."/>
            <person name="Marchetto P."/>
            <person name="Ochoa K."/>
            <person name="Jackson S.M."/>
            <person name="Gillam B."/>
            <person name="Chen W."/>
            <person name="Yan L."/>
            <person name="Higginbotham J."/>
            <person name="Cardenas M."/>
            <person name="Waligorski J."/>
            <person name="Applebaum E."/>
            <person name="Phelps L."/>
            <person name="Falcone J."/>
            <person name="Kanchi K."/>
            <person name="Thane T."/>
            <person name="Scimone A."/>
            <person name="Thane N."/>
            <person name="Henke J."/>
            <person name="Wang T."/>
            <person name="Ruppert J."/>
            <person name="Shah N."/>
            <person name="Rotter K."/>
            <person name="Hodges J."/>
            <person name="Ingenthron E."/>
            <person name="Cordes M."/>
            <person name="Kohlberg S."/>
            <person name="Sgro J."/>
            <person name="Delgado B."/>
            <person name="Mead K."/>
            <person name="Chinwalla A."/>
            <person name="Leonard S."/>
            <person name="Crouse K."/>
            <person name="Collura K."/>
            <person name="Kudrna D."/>
            <person name="Currie J."/>
            <person name="He R."/>
            <person name="Angelova A."/>
            <person name="Rajasekar S."/>
            <person name="Mueller T."/>
            <person name="Lomeli R."/>
            <person name="Scara G."/>
            <person name="Ko A."/>
            <person name="Delaney K."/>
            <person name="Wissotski M."/>
            <person name="Lopez G."/>
            <person name="Campos D."/>
            <person name="Braidotti M."/>
            <person name="Ashley E."/>
            <person name="Golser W."/>
            <person name="Kim H."/>
            <person name="Lee S."/>
            <person name="Lin J."/>
            <person name="Dujmic Z."/>
            <person name="Kim W."/>
            <person name="Talag J."/>
            <person name="Zuccolo A."/>
            <person name="Fan C."/>
            <person name="Sebastian A."/>
            <person name="Kramer M."/>
            <person name="Spiegel L."/>
            <person name="Nascimento L."/>
            <person name="Zutavern T."/>
            <person name="Miller B."/>
            <person name="Ambroise C."/>
            <person name="Muller S."/>
            <person name="Spooner W."/>
            <person name="Narechania A."/>
            <person name="Ren L."/>
            <person name="Wei S."/>
            <person name="Kumari S."/>
            <person name="Faga B."/>
            <person name="Levy M.J."/>
            <person name="McMahan L."/>
            <person name="Van Buren P."/>
            <person name="Vaughn M.W."/>
            <person name="Ying K."/>
            <person name="Yeh C.-T."/>
            <person name="Emrich S.J."/>
            <person name="Jia Y."/>
            <person name="Kalyanaraman A."/>
            <person name="Hsia A.-P."/>
            <person name="Barbazuk W.B."/>
            <person name="Baucom R.S."/>
            <person name="Brutnell T.P."/>
            <person name="Carpita N.C."/>
            <person name="Chaparro C."/>
            <person name="Chia J.-M."/>
            <person name="Deragon J.-M."/>
            <person name="Estill J.C."/>
            <person name="Fu Y."/>
            <person name="Jeddeloh J.A."/>
            <person name="Han Y."/>
            <person name="Lee H."/>
            <person name="Li P."/>
            <person name="Lisch D.R."/>
            <person name="Liu S."/>
            <person name="Liu Z."/>
            <person name="Nagel D.H."/>
            <person name="McCann M.C."/>
            <person name="SanMiguel P."/>
            <person name="Myers A.M."/>
            <person name="Nettleton D."/>
            <person name="Nguyen J."/>
            <person name="Penning B.W."/>
            <person name="Ponnala L."/>
            <person name="Schneider K.L."/>
            <person name="Schwartz D.C."/>
            <person name="Sharma A."/>
            <person name="Soderlund C."/>
            <person name="Springer N.M."/>
            <person name="Sun Q."/>
            <person name="Wang H."/>
            <person name="Waterman M."/>
            <person name="Westerman R."/>
            <person name="Wolfgruber T.K."/>
            <person name="Yang L."/>
            <person name="Yu Y."/>
            <person name="Zhang L."/>
            <person name="Zhou S."/>
            <person name="Zhu Q."/>
            <person name="Bennetzen J.L."/>
            <person name="Dawe R.K."/>
            <person name="Jiang J."/>
            <person name="Jiang N."/>
            <person name="Presting G.G."/>
            <person name="Wessler S.R."/>
            <person name="Aluru S."/>
            <person name="Martienssen R.A."/>
            <person name="Clifton S.W."/>
            <person name="McCombie W.R."/>
            <person name="Wing R.A."/>
            <person name="Wilson R.K."/>
        </authorList>
    </citation>
    <scope>NUCLEOTIDE SEQUENCE [LARGE SCALE GENOMIC DNA]</scope>
    <source>
        <strain evidence="3">cv. B73</strain>
    </source>
</reference>
<evidence type="ECO:0000313" key="3">
    <source>
        <dbReference type="Proteomes" id="UP000007305"/>
    </source>
</evidence>
<accession>A0A804R8E4</accession>
<reference evidence="2" key="2">
    <citation type="submission" date="2019-07" db="EMBL/GenBank/DDBJ databases">
        <authorList>
            <person name="Seetharam A."/>
            <person name="Woodhouse M."/>
            <person name="Cannon E."/>
        </authorList>
    </citation>
    <scope>NUCLEOTIDE SEQUENCE [LARGE SCALE GENOMIC DNA]</scope>
    <source>
        <strain evidence="2">cv. B73</strain>
    </source>
</reference>
<dbReference type="Proteomes" id="UP000007305">
    <property type="component" value="Chromosome 9"/>
</dbReference>
<organism evidence="2 3">
    <name type="scientific">Zea mays</name>
    <name type="common">Maize</name>
    <dbReference type="NCBI Taxonomy" id="4577"/>
    <lineage>
        <taxon>Eukaryota</taxon>
        <taxon>Viridiplantae</taxon>
        <taxon>Streptophyta</taxon>
        <taxon>Embryophyta</taxon>
        <taxon>Tracheophyta</taxon>
        <taxon>Spermatophyta</taxon>
        <taxon>Magnoliopsida</taxon>
        <taxon>Liliopsida</taxon>
        <taxon>Poales</taxon>
        <taxon>Poaceae</taxon>
        <taxon>PACMAD clade</taxon>
        <taxon>Panicoideae</taxon>
        <taxon>Andropogonodae</taxon>
        <taxon>Andropogoneae</taxon>
        <taxon>Tripsacinae</taxon>
        <taxon>Zea</taxon>
    </lineage>
</organism>
<reference evidence="2" key="3">
    <citation type="submission" date="2021-05" db="UniProtKB">
        <authorList>
            <consortium name="EnsemblPlants"/>
        </authorList>
    </citation>
    <scope>IDENTIFICATION</scope>
    <source>
        <strain evidence="2">cv. B73</strain>
    </source>
</reference>
<protein>
    <submittedName>
        <fullName evidence="2">Uncharacterized protein</fullName>
    </submittedName>
</protein>
<feature type="region of interest" description="Disordered" evidence="1">
    <location>
        <begin position="36"/>
        <end position="264"/>
    </location>
</feature>
<proteinExistence type="predicted"/>
<dbReference type="InParanoid" id="A0A804R8E4"/>
<sequence>MTNDEFLAVLPPPHDQLREAEYSSSLAELQLQVRTERSEMASPAGDLSLLSSPHRAPGQTPIVARARGPDGRLGVGCPVSVVRPPNHHTLPPDYKHSASPHSVASSPSAFLSWPTSSRRRRQERRRHNDDDGASSAATAAGTAAGVRGHHAHQGVRGRPGVGDPRGRPPRALPALRRHPRGRHHLRQAHRPLQGLRLRDVQGGGRSQEGVRGCHPRHQRPSRQLQPRLPRRQAEAPAAAARPPSLAPARARASLSSPAHASHRGGIQERVAGAMVLPPLHDAPSAAAGRAPAVPRRAPVLPRRRHLRVLPELRHGPELQYEGRPSGSCRHGGRVLPTATGALGVPGGASSGRHGAGVPVLPLPVPRLALAGPGRPRRALPPPGLRRRRRLLQAHRRGHSQSSGVERVTGCS</sequence>
<feature type="compositionally biased region" description="Low complexity" evidence="1">
    <location>
        <begin position="133"/>
        <end position="145"/>
    </location>
</feature>
<dbReference type="AlphaFoldDB" id="A0A804R8E4"/>
<feature type="compositionally biased region" description="Basic residues" evidence="1">
    <location>
        <begin position="175"/>
        <end position="189"/>
    </location>
</feature>
<name>A0A804R8E4_MAIZE</name>
<evidence type="ECO:0000313" key="2">
    <source>
        <dbReference type="EnsemblPlants" id="Zm00001eb397140_P001"/>
    </source>
</evidence>
<feature type="compositionally biased region" description="Basic residues" evidence="1">
    <location>
        <begin position="384"/>
        <end position="398"/>
    </location>
</feature>
<dbReference type="Gramene" id="Zm00001eb397140_T001">
    <property type="protein sequence ID" value="Zm00001eb397140_P001"/>
    <property type="gene ID" value="Zm00001eb397140"/>
</dbReference>
<dbReference type="EnsemblPlants" id="Zm00001eb397140_T001">
    <property type="protein sequence ID" value="Zm00001eb397140_P001"/>
    <property type="gene ID" value="Zm00001eb397140"/>
</dbReference>
<feature type="compositionally biased region" description="Low complexity" evidence="1">
    <location>
        <begin position="234"/>
        <end position="259"/>
    </location>
</feature>
<feature type="region of interest" description="Disordered" evidence="1">
    <location>
        <begin position="366"/>
        <end position="411"/>
    </location>
</feature>
<feature type="compositionally biased region" description="Low complexity" evidence="1">
    <location>
        <begin position="97"/>
        <end position="109"/>
    </location>
</feature>
<gene>
    <name evidence="2" type="primary">LOC100216697</name>
</gene>